<evidence type="ECO:0000259" key="5">
    <source>
        <dbReference type="Pfam" id="PF01636"/>
    </source>
</evidence>
<dbReference type="SUPFAM" id="SSF56112">
    <property type="entry name" value="Protein kinase-like (PK-like)"/>
    <property type="match status" value="1"/>
</dbReference>
<dbReference type="EMBL" id="DS995718">
    <property type="protein sequence ID" value="EGE00993.1"/>
    <property type="molecule type" value="Genomic_DNA"/>
</dbReference>
<accession>F2PGH5</accession>
<dbReference type="Pfam" id="PF01636">
    <property type="entry name" value="APH"/>
    <property type="match status" value="1"/>
</dbReference>
<dbReference type="InterPro" id="IPR008266">
    <property type="entry name" value="Tyr_kinase_AS"/>
</dbReference>
<dbReference type="OrthoDB" id="4062651at2759"/>
<dbReference type="HOGENOM" id="CLU_037663_1_0_1"/>
<keyword evidence="6" id="KW-0723">Serine/threonine-protein kinase</keyword>
<reference evidence="7" key="1">
    <citation type="journal article" date="2012" name="MBio">
        <title>Comparative genome analysis of Trichophyton rubrum and related dermatophytes reveals candidate genes involved in infection.</title>
        <authorList>
            <person name="Martinez D.A."/>
            <person name="Oliver B.G."/>
            <person name="Graeser Y."/>
            <person name="Goldberg J.M."/>
            <person name="Li W."/>
            <person name="Martinez-Rossi N.M."/>
            <person name="Monod M."/>
            <person name="Shelest E."/>
            <person name="Barton R.C."/>
            <person name="Birch E."/>
            <person name="Brakhage A.A."/>
            <person name="Chen Z."/>
            <person name="Gurr S.J."/>
            <person name="Heiman D."/>
            <person name="Heitman J."/>
            <person name="Kosti I."/>
            <person name="Rossi A."/>
            <person name="Saif S."/>
            <person name="Samalova M."/>
            <person name="Saunders C.W."/>
            <person name="Shea T."/>
            <person name="Summerbell R.C."/>
            <person name="Xu J."/>
            <person name="Young S."/>
            <person name="Zeng Q."/>
            <person name="Birren B.W."/>
            <person name="Cuomo C.A."/>
            <person name="White T.C."/>
        </authorList>
    </citation>
    <scope>NUCLEOTIDE SEQUENCE [LARGE SCALE GENOMIC DNA]</scope>
    <source>
        <strain evidence="7">ATCC MYA-4606 / CBS 127.97</strain>
    </source>
</reference>
<dbReference type="Gene3D" id="1.10.510.10">
    <property type="entry name" value="Transferase(Phosphotransferase) domain 1"/>
    <property type="match status" value="1"/>
</dbReference>
<dbReference type="PROSITE" id="PS00109">
    <property type="entry name" value="PROTEIN_KINASE_TYR"/>
    <property type="match status" value="1"/>
</dbReference>
<feature type="domain" description="Aminoglycoside phosphotransferase" evidence="5">
    <location>
        <begin position="170"/>
        <end position="218"/>
    </location>
</feature>
<evidence type="ECO:0000256" key="1">
    <source>
        <dbReference type="ARBA" id="ARBA00012513"/>
    </source>
</evidence>
<feature type="region of interest" description="Disordered" evidence="4">
    <location>
        <begin position="331"/>
        <end position="366"/>
    </location>
</feature>
<evidence type="ECO:0000313" key="7">
    <source>
        <dbReference type="Proteomes" id="UP000009169"/>
    </source>
</evidence>
<keyword evidence="6" id="KW-0808">Transferase</keyword>
<keyword evidence="6" id="KW-0418">Kinase</keyword>
<dbReference type="InterPro" id="IPR011009">
    <property type="entry name" value="Kinase-like_dom_sf"/>
</dbReference>
<comment type="catalytic activity">
    <reaction evidence="3">
        <text>L-seryl-[protein] + ATP = O-phospho-L-seryl-[protein] + ADP + H(+)</text>
        <dbReference type="Rhea" id="RHEA:17989"/>
        <dbReference type="Rhea" id="RHEA-COMP:9863"/>
        <dbReference type="Rhea" id="RHEA-COMP:11604"/>
        <dbReference type="ChEBI" id="CHEBI:15378"/>
        <dbReference type="ChEBI" id="CHEBI:29999"/>
        <dbReference type="ChEBI" id="CHEBI:30616"/>
        <dbReference type="ChEBI" id="CHEBI:83421"/>
        <dbReference type="ChEBI" id="CHEBI:456216"/>
        <dbReference type="EC" id="2.7.11.1"/>
    </reaction>
</comment>
<dbReference type="InterPro" id="IPR002575">
    <property type="entry name" value="Aminoglycoside_PTrfase"/>
</dbReference>
<comment type="catalytic activity">
    <reaction evidence="2">
        <text>L-threonyl-[protein] + ATP = O-phospho-L-threonyl-[protein] + ADP + H(+)</text>
        <dbReference type="Rhea" id="RHEA:46608"/>
        <dbReference type="Rhea" id="RHEA-COMP:11060"/>
        <dbReference type="Rhea" id="RHEA-COMP:11605"/>
        <dbReference type="ChEBI" id="CHEBI:15378"/>
        <dbReference type="ChEBI" id="CHEBI:30013"/>
        <dbReference type="ChEBI" id="CHEBI:30616"/>
        <dbReference type="ChEBI" id="CHEBI:61977"/>
        <dbReference type="ChEBI" id="CHEBI:456216"/>
        <dbReference type="EC" id="2.7.11.1"/>
    </reaction>
</comment>
<evidence type="ECO:0000313" key="6">
    <source>
        <dbReference type="EMBL" id="EGE00993.1"/>
    </source>
</evidence>
<dbReference type="Proteomes" id="UP000009169">
    <property type="component" value="Unassembled WGS sequence"/>
</dbReference>
<protein>
    <recommendedName>
        <fullName evidence="1">non-specific serine/threonine protein kinase</fullName>
        <ecNumber evidence="1">2.7.11.1</ecNumber>
    </recommendedName>
</protein>
<name>F2PGH5_TRIEC</name>
<sequence>MIPPKHRFFVNEGMCSPVPTGPCTWEVIDLDRRRWLRIHGPKHAFREEDYIEDSCSPIRRLSGRRRADADFQRAPRAHRRFLGRSNMGDQSSALGEITVKTGSVQIYPYPDPGRERLERTAYPQGRALRGNKQFVPFDRIVLDEVTNNILGFTTQYIPGGTLEHYRCTFYFRWLKQLTDAVDELNLHYGLMHRDLAPRNILIDPASQGLLVFDFDRSGQIGERGKTKTQNGGATTLMYFDIYYSEQEVGGRPGRKHEEVGIEAAIGRRCGYRRVPWASRAGERRSAKKIRHFSEASEPVAWPEYGKLEMREVPKDEYGVCMSFLRKRKHVEGAGGLTPGTSSAVTDPVRSKGDSRRAACGYSESEA</sequence>
<dbReference type="EC" id="2.7.11.1" evidence="1"/>
<organism evidence="6 7">
    <name type="scientific">Trichophyton equinum (strain ATCC MYA-4606 / CBS 127.97)</name>
    <name type="common">Horse ringworm fungus</name>
    <dbReference type="NCBI Taxonomy" id="559882"/>
    <lineage>
        <taxon>Eukaryota</taxon>
        <taxon>Fungi</taxon>
        <taxon>Dikarya</taxon>
        <taxon>Ascomycota</taxon>
        <taxon>Pezizomycotina</taxon>
        <taxon>Eurotiomycetes</taxon>
        <taxon>Eurotiomycetidae</taxon>
        <taxon>Onygenales</taxon>
        <taxon>Arthrodermataceae</taxon>
        <taxon>Trichophyton</taxon>
    </lineage>
</organism>
<dbReference type="VEuPathDB" id="FungiDB:TEQG_00047"/>
<evidence type="ECO:0000256" key="3">
    <source>
        <dbReference type="ARBA" id="ARBA00048679"/>
    </source>
</evidence>
<evidence type="ECO:0000256" key="2">
    <source>
        <dbReference type="ARBA" id="ARBA00047899"/>
    </source>
</evidence>
<evidence type="ECO:0000256" key="4">
    <source>
        <dbReference type="SAM" id="MobiDB-lite"/>
    </source>
</evidence>
<keyword evidence="7" id="KW-1185">Reference proteome</keyword>
<dbReference type="GO" id="GO:0004674">
    <property type="term" value="F:protein serine/threonine kinase activity"/>
    <property type="evidence" value="ECO:0007669"/>
    <property type="project" value="UniProtKB-KW"/>
</dbReference>
<gene>
    <name evidence="6" type="ORF">TEQG_00047</name>
</gene>
<proteinExistence type="predicted"/>
<dbReference type="AlphaFoldDB" id="F2PGH5"/>
<dbReference type="eggNOG" id="ENOG502SNEG">
    <property type="taxonomic scope" value="Eukaryota"/>
</dbReference>